<dbReference type="Gene3D" id="1.20.5.1930">
    <property type="match status" value="1"/>
</dbReference>
<dbReference type="GO" id="GO:0016020">
    <property type="term" value="C:membrane"/>
    <property type="evidence" value="ECO:0007669"/>
    <property type="project" value="InterPro"/>
</dbReference>
<feature type="domain" description="Signal transduction histidine kinase subgroup 3 dimerisation and phosphoacceptor" evidence="12">
    <location>
        <begin position="158"/>
        <end position="222"/>
    </location>
</feature>
<sequence length="350" mass="36463">MPPRPWTADTVWAATLAALSVYFAYPNPAGCLLALPLCAALAVRRTWPVVALVVGVVSAAAQAVVLPQVSVSILAVPILVYSLRRWSGRTLGLISLGIALAGAVAGPVIWLQGASPRDIGVTSLCYALVIIVVYGVGLRVREREEAALANARAEAAEERAEIAREVHDVVAHSLSLIAVQAEGGRSKAMRDPASAPEVLGVIADESRHALDEIRDMITVLRKGGISSDQRGAAGIHDLVGRLGDRARLTVVGDVGPSLGFTIYRVVQEALTNFLRHAGPSATVTVTVAVDGDQAEVTVQDDGHGPAAATDGKGHGLTTMRERIQARGGTLTAGPLTPVGYQVRATVPVMS</sequence>
<evidence type="ECO:0000256" key="3">
    <source>
        <dbReference type="ARBA" id="ARBA00022553"/>
    </source>
</evidence>
<dbReference type="InterPro" id="IPR036890">
    <property type="entry name" value="HATPase_C_sf"/>
</dbReference>
<dbReference type="InterPro" id="IPR055558">
    <property type="entry name" value="DUF7134"/>
</dbReference>
<dbReference type="EMBL" id="CP012752">
    <property type="protein sequence ID" value="ALG13421.1"/>
    <property type="molecule type" value="Genomic_DNA"/>
</dbReference>
<dbReference type="GO" id="GO:0000155">
    <property type="term" value="F:phosphorelay sensor kinase activity"/>
    <property type="evidence" value="ECO:0007669"/>
    <property type="project" value="InterPro"/>
</dbReference>
<dbReference type="KEGG" id="kphy:AOZ06_47035"/>
<dbReference type="OrthoDB" id="227596at2"/>
<evidence type="ECO:0000256" key="7">
    <source>
        <dbReference type="ARBA" id="ARBA00022840"/>
    </source>
</evidence>
<keyword evidence="8" id="KW-0902">Two-component regulatory system</keyword>
<keyword evidence="4" id="KW-0808">Transferase</keyword>
<evidence type="ECO:0000259" key="13">
    <source>
        <dbReference type="Pfam" id="PF23539"/>
    </source>
</evidence>
<keyword evidence="10" id="KW-0812">Transmembrane</keyword>
<feature type="transmembrane region" description="Helical" evidence="10">
    <location>
        <begin position="49"/>
        <end position="81"/>
    </location>
</feature>
<dbReference type="PANTHER" id="PTHR24421:SF10">
    <property type="entry name" value="NITRATE_NITRITE SENSOR PROTEIN NARQ"/>
    <property type="match status" value="1"/>
</dbReference>
<evidence type="ECO:0000256" key="9">
    <source>
        <dbReference type="SAM" id="Coils"/>
    </source>
</evidence>
<dbReference type="InterPro" id="IPR003594">
    <property type="entry name" value="HATPase_dom"/>
</dbReference>
<reference evidence="14 15" key="1">
    <citation type="submission" date="2015-07" db="EMBL/GenBank/DDBJ databases">
        <title>Genome sequencing of Kibdelosporangium phytohabitans.</title>
        <authorList>
            <person name="Qin S."/>
            <person name="Xing K."/>
        </authorList>
    </citation>
    <scope>NUCLEOTIDE SEQUENCE [LARGE SCALE GENOMIC DNA]</scope>
    <source>
        <strain evidence="14 15">KLBMP1111</strain>
    </source>
</reference>
<dbReference type="CDD" id="cd16917">
    <property type="entry name" value="HATPase_UhpB-NarQ-NarX-like"/>
    <property type="match status" value="1"/>
</dbReference>
<evidence type="ECO:0000313" key="15">
    <source>
        <dbReference type="Proteomes" id="UP000063699"/>
    </source>
</evidence>
<evidence type="ECO:0000256" key="6">
    <source>
        <dbReference type="ARBA" id="ARBA00022777"/>
    </source>
</evidence>
<feature type="transmembrane region" description="Helical" evidence="10">
    <location>
        <begin position="119"/>
        <end position="138"/>
    </location>
</feature>
<proteinExistence type="predicted"/>
<dbReference type="GO" id="GO:0005524">
    <property type="term" value="F:ATP binding"/>
    <property type="evidence" value="ECO:0007669"/>
    <property type="project" value="UniProtKB-KW"/>
</dbReference>
<evidence type="ECO:0000256" key="5">
    <source>
        <dbReference type="ARBA" id="ARBA00022741"/>
    </source>
</evidence>
<keyword evidence="5" id="KW-0547">Nucleotide-binding</keyword>
<dbReference type="EC" id="2.7.13.3" evidence="2"/>
<dbReference type="PANTHER" id="PTHR24421">
    <property type="entry name" value="NITRATE/NITRITE SENSOR PROTEIN NARX-RELATED"/>
    <property type="match status" value="1"/>
</dbReference>
<evidence type="ECO:0000259" key="11">
    <source>
        <dbReference type="Pfam" id="PF02518"/>
    </source>
</evidence>
<dbReference type="STRING" id="860235.AOZ06_47035"/>
<feature type="domain" description="DUF7134" evidence="13">
    <location>
        <begin position="4"/>
        <end position="144"/>
    </location>
</feature>
<organism evidence="14 15">
    <name type="scientific">Kibdelosporangium phytohabitans</name>
    <dbReference type="NCBI Taxonomy" id="860235"/>
    <lineage>
        <taxon>Bacteria</taxon>
        <taxon>Bacillati</taxon>
        <taxon>Actinomycetota</taxon>
        <taxon>Actinomycetes</taxon>
        <taxon>Pseudonocardiales</taxon>
        <taxon>Pseudonocardiaceae</taxon>
        <taxon>Kibdelosporangium</taxon>
    </lineage>
</organism>
<keyword evidence="7" id="KW-0067">ATP-binding</keyword>
<name>A0A0N9IE54_9PSEU</name>
<dbReference type="InterPro" id="IPR050482">
    <property type="entry name" value="Sensor_HK_TwoCompSys"/>
</dbReference>
<feature type="transmembrane region" description="Helical" evidence="10">
    <location>
        <begin position="93"/>
        <end position="113"/>
    </location>
</feature>
<keyword evidence="10" id="KW-1133">Transmembrane helix</keyword>
<evidence type="ECO:0000313" key="14">
    <source>
        <dbReference type="EMBL" id="ALG13421.1"/>
    </source>
</evidence>
<evidence type="ECO:0000256" key="2">
    <source>
        <dbReference type="ARBA" id="ARBA00012438"/>
    </source>
</evidence>
<evidence type="ECO:0000259" key="12">
    <source>
        <dbReference type="Pfam" id="PF07730"/>
    </source>
</evidence>
<dbReference type="GO" id="GO:0046983">
    <property type="term" value="F:protein dimerization activity"/>
    <property type="evidence" value="ECO:0007669"/>
    <property type="project" value="InterPro"/>
</dbReference>
<keyword evidence="10" id="KW-0472">Membrane</keyword>
<dbReference type="InterPro" id="IPR011712">
    <property type="entry name" value="Sig_transdc_His_kin_sub3_dim/P"/>
</dbReference>
<dbReference type="Proteomes" id="UP000063699">
    <property type="component" value="Chromosome"/>
</dbReference>
<dbReference type="RefSeq" id="WP_054295310.1">
    <property type="nucleotide sequence ID" value="NZ_CP012752.1"/>
</dbReference>
<protein>
    <recommendedName>
        <fullName evidence="2">histidine kinase</fullName>
        <ecNumber evidence="2">2.7.13.3</ecNumber>
    </recommendedName>
</protein>
<keyword evidence="15" id="KW-1185">Reference proteome</keyword>
<dbReference type="Pfam" id="PF07730">
    <property type="entry name" value="HisKA_3"/>
    <property type="match status" value="1"/>
</dbReference>
<dbReference type="Pfam" id="PF23539">
    <property type="entry name" value="DUF7134"/>
    <property type="match status" value="1"/>
</dbReference>
<feature type="coiled-coil region" evidence="9">
    <location>
        <begin position="139"/>
        <end position="168"/>
    </location>
</feature>
<dbReference type="Gene3D" id="3.30.565.10">
    <property type="entry name" value="Histidine kinase-like ATPase, C-terminal domain"/>
    <property type="match status" value="1"/>
</dbReference>
<keyword evidence="3" id="KW-0597">Phosphoprotein</keyword>
<comment type="catalytic activity">
    <reaction evidence="1">
        <text>ATP + protein L-histidine = ADP + protein N-phospho-L-histidine.</text>
        <dbReference type="EC" id="2.7.13.3"/>
    </reaction>
</comment>
<keyword evidence="9" id="KW-0175">Coiled coil</keyword>
<gene>
    <name evidence="14" type="ORF">AOZ06_47035</name>
</gene>
<accession>A0A0N9IE54</accession>
<evidence type="ECO:0000256" key="8">
    <source>
        <dbReference type="ARBA" id="ARBA00023012"/>
    </source>
</evidence>
<keyword evidence="6" id="KW-0418">Kinase</keyword>
<feature type="domain" description="Histidine kinase/HSP90-like ATPase" evidence="11">
    <location>
        <begin position="262"/>
        <end position="348"/>
    </location>
</feature>
<dbReference type="AlphaFoldDB" id="A0A0N9IE54"/>
<dbReference type="SUPFAM" id="SSF55874">
    <property type="entry name" value="ATPase domain of HSP90 chaperone/DNA topoisomerase II/histidine kinase"/>
    <property type="match status" value="1"/>
</dbReference>
<evidence type="ECO:0000256" key="10">
    <source>
        <dbReference type="SAM" id="Phobius"/>
    </source>
</evidence>
<dbReference type="Pfam" id="PF02518">
    <property type="entry name" value="HATPase_c"/>
    <property type="match status" value="1"/>
</dbReference>
<evidence type="ECO:0000256" key="1">
    <source>
        <dbReference type="ARBA" id="ARBA00000085"/>
    </source>
</evidence>
<evidence type="ECO:0000256" key="4">
    <source>
        <dbReference type="ARBA" id="ARBA00022679"/>
    </source>
</evidence>